<evidence type="ECO:0000313" key="3">
    <source>
        <dbReference type="Proteomes" id="UP000807504"/>
    </source>
</evidence>
<reference evidence="2" key="2">
    <citation type="submission" date="2020-06" db="EMBL/GenBank/DDBJ databases">
        <authorList>
            <person name="Sheffer M."/>
        </authorList>
    </citation>
    <scope>NUCLEOTIDE SEQUENCE</scope>
</reference>
<feature type="region of interest" description="Disordered" evidence="1">
    <location>
        <begin position="1"/>
        <end position="26"/>
    </location>
</feature>
<sequence length="285" mass="31822">MDAPYIVQRIGSETGQQRNGSSKPKEGNFVYYEEVAYQQKQDKFPKSENKTSGESSEQRDRLALNFLTFQATSSPLALLDVNIAGLNVRACADTCASKTVAGELLYFCLLKQGVNFRSTSITKTLANGYQTKEAACTTLVTFKIEKKVLTLDLLALPKAKGNRTLLGTDFLGKAGIVPILKHKNYHFDEDQTRKIPFRENIPVCLLRSVETVPYPEFPLPVDPVRDETEPDACQKPDVSPNDLSTTQISEVVQLQNCHLREEERRIDQAPTFSFEPIVDGIPGYL</sequence>
<comment type="caution">
    <text evidence="2">The sequence shown here is derived from an EMBL/GenBank/DDBJ whole genome shotgun (WGS) entry which is preliminary data.</text>
</comment>
<dbReference type="InterPro" id="IPR021109">
    <property type="entry name" value="Peptidase_aspartic_dom_sf"/>
</dbReference>
<dbReference type="AlphaFoldDB" id="A0A8T0F3N7"/>
<evidence type="ECO:0000256" key="1">
    <source>
        <dbReference type="SAM" id="MobiDB-lite"/>
    </source>
</evidence>
<proteinExistence type="predicted"/>
<feature type="compositionally biased region" description="Polar residues" evidence="1">
    <location>
        <begin position="11"/>
        <end position="22"/>
    </location>
</feature>
<reference evidence="2" key="1">
    <citation type="journal article" date="2020" name="bioRxiv">
        <title>Chromosome-level reference genome of the European wasp spider Argiope bruennichi: a resource for studies on range expansion and evolutionary adaptation.</title>
        <authorList>
            <person name="Sheffer M.M."/>
            <person name="Hoppe A."/>
            <person name="Krehenwinkel H."/>
            <person name="Uhl G."/>
            <person name="Kuss A.W."/>
            <person name="Jensen L."/>
            <person name="Jensen C."/>
            <person name="Gillespie R.G."/>
            <person name="Hoff K.J."/>
            <person name="Prost S."/>
        </authorList>
    </citation>
    <scope>NUCLEOTIDE SEQUENCE</scope>
</reference>
<evidence type="ECO:0000313" key="2">
    <source>
        <dbReference type="EMBL" id="KAF8785794.1"/>
    </source>
</evidence>
<name>A0A8T0F3N7_ARGBR</name>
<gene>
    <name evidence="2" type="ORF">HNY73_011299</name>
</gene>
<keyword evidence="3" id="KW-1185">Reference proteome</keyword>
<dbReference type="Proteomes" id="UP000807504">
    <property type="component" value="Unassembled WGS sequence"/>
</dbReference>
<dbReference type="EMBL" id="JABXBU010000030">
    <property type="protein sequence ID" value="KAF8785794.1"/>
    <property type="molecule type" value="Genomic_DNA"/>
</dbReference>
<organism evidence="2 3">
    <name type="scientific">Argiope bruennichi</name>
    <name type="common">Wasp spider</name>
    <name type="synonym">Aranea bruennichi</name>
    <dbReference type="NCBI Taxonomy" id="94029"/>
    <lineage>
        <taxon>Eukaryota</taxon>
        <taxon>Metazoa</taxon>
        <taxon>Ecdysozoa</taxon>
        <taxon>Arthropoda</taxon>
        <taxon>Chelicerata</taxon>
        <taxon>Arachnida</taxon>
        <taxon>Araneae</taxon>
        <taxon>Araneomorphae</taxon>
        <taxon>Entelegynae</taxon>
        <taxon>Araneoidea</taxon>
        <taxon>Araneidae</taxon>
        <taxon>Argiope</taxon>
    </lineage>
</organism>
<protein>
    <submittedName>
        <fullName evidence="2">Uncharacterized protein</fullName>
    </submittedName>
</protein>
<dbReference type="Gene3D" id="2.40.70.10">
    <property type="entry name" value="Acid Proteases"/>
    <property type="match status" value="1"/>
</dbReference>
<accession>A0A8T0F3N7</accession>